<proteinExistence type="predicted"/>
<accession>A0ABS6W3S5</accession>
<gene>
    <name evidence="1" type="ORF">KW502_11735</name>
</gene>
<name>A0ABS6W3S5_9FLAO</name>
<sequence length="85" mass="10250">MIHYILKIVKTQILDLIRDFYTKMLSNKSRDESIRLVLEMVIELMPDGDNYKFQQIMTVLEDDFDSIHYPENLKKTLKKQVKEEK</sequence>
<evidence type="ECO:0000313" key="1">
    <source>
        <dbReference type="EMBL" id="MBW2962469.1"/>
    </source>
</evidence>
<evidence type="ECO:0000313" key="2">
    <source>
        <dbReference type="Proteomes" id="UP000719267"/>
    </source>
</evidence>
<protein>
    <submittedName>
        <fullName evidence="1">Uncharacterized protein</fullName>
    </submittedName>
</protein>
<keyword evidence="2" id="KW-1185">Reference proteome</keyword>
<dbReference type="RefSeq" id="WP_219040753.1">
    <property type="nucleotide sequence ID" value="NZ_JAHWDF010000013.1"/>
</dbReference>
<dbReference type="Proteomes" id="UP000719267">
    <property type="component" value="Unassembled WGS sequence"/>
</dbReference>
<reference evidence="1 2" key="1">
    <citation type="submission" date="2021-07" db="EMBL/GenBank/DDBJ databases">
        <title>Mesonia aestuariivivens sp. nov., isolated from a tidal flat.</title>
        <authorList>
            <person name="Kim Y.-O."/>
            <person name="Yoon J.-H."/>
        </authorList>
    </citation>
    <scope>NUCLEOTIDE SEQUENCE [LARGE SCALE GENOMIC DNA]</scope>
    <source>
        <strain evidence="1 2">JHPTF-M18</strain>
    </source>
</reference>
<dbReference type="EMBL" id="JAHWDF010000013">
    <property type="protein sequence ID" value="MBW2962469.1"/>
    <property type="molecule type" value="Genomic_DNA"/>
</dbReference>
<comment type="caution">
    <text evidence="1">The sequence shown here is derived from an EMBL/GenBank/DDBJ whole genome shotgun (WGS) entry which is preliminary data.</text>
</comment>
<organism evidence="1 2">
    <name type="scientific">Mesonia aestuariivivens</name>
    <dbReference type="NCBI Taxonomy" id="2796128"/>
    <lineage>
        <taxon>Bacteria</taxon>
        <taxon>Pseudomonadati</taxon>
        <taxon>Bacteroidota</taxon>
        <taxon>Flavobacteriia</taxon>
        <taxon>Flavobacteriales</taxon>
        <taxon>Flavobacteriaceae</taxon>
        <taxon>Mesonia</taxon>
    </lineage>
</organism>